<gene>
    <name evidence="3" type="ORF">RV14_GL001809</name>
</gene>
<organism evidence="3 4">
    <name type="scientific">Enterococcus ratti</name>
    <dbReference type="NCBI Taxonomy" id="150033"/>
    <lineage>
        <taxon>Bacteria</taxon>
        <taxon>Bacillati</taxon>
        <taxon>Bacillota</taxon>
        <taxon>Bacilli</taxon>
        <taxon>Lactobacillales</taxon>
        <taxon>Enterococcaceae</taxon>
        <taxon>Enterococcus</taxon>
    </lineage>
</organism>
<evidence type="ECO:0000256" key="1">
    <source>
        <dbReference type="ARBA" id="ARBA00022801"/>
    </source>
</evidence>
<keyword evidence="4" id="KW-1185">Reference proteome</keyword>
<keyword evidence="2" id="KW-0464">Manganese</keyword>
<protein>
    <submittedName>
        <fullName evidence="3">Uncharacterized protein</fullName>
    </submittedName>
</protein>
<dbReference type="InterPro" id="IPR009164">
    <property type="entry name" value="FBPtase_class3"/>
</dbReference>
<accession>A0A1L8WQ36</accession>
<sequence>MIHQLIELLRFTSVKYTRSKLRKGLPKEYSYIIEELLYIDDRVGGKKEYVKKIIKQLLLPGEEQKFLKKLAETIQKTVIEHLHIVGDIFDRSSQRQR</sequence>
<dbReference type="AlphaFoldDB" id="A0A1L8WQ36"/>
<proteinExistence type="predicted"/>
<evidence type="ECO:0000313" key="3">
    <source>
        <dbReference type="EMBL" id="OJG83114.1"/>
    </source>
</evidence>
<evidence type="ECO:0000256" key="2">
    <source>
        <dbReference type="ARBA" id="ARBA00023211"/>
    </source>
</evidence>
<dbReference type="STRING" id="150033.RV14_GL001809"/>
<dbReference type="GO" id="GO:0042132">
    <property type="term" value="F:fructose 1,6-bisphosphate 1-phosphatase activity"/>
    <property type="evidence" value="ECO:0007669"/>
    <property type="project" value="InterPro"/>
</dbReference>
<evidence type="ECO:0000313" key="4">
    <source>
        <dbReference type="Proteomes" id="UP000182152"/>
    </source>
</evidence>
<dbReference type="EMBL" id="JXLB01000005">
    <property type="protein sequence ID" value="OJG83114.1"/>
    <property type="molecule type" value="Genomic_DNA"/>
</dbReference>
<comment type="caution">
    <text evidence="3">The sequence shown here is derived from an EMBL/GenBank/DDBJ whole genome shotgun (WGS) entry which is preliminary data.</text>
</comment>
<dbReference type="Pfam" id="PF06874">
    <property type="entry name" value="FBPase_2"/>
    <property type="match status" value="1"/>
</dbReference>
<keyword evidence="1" id="KW-0378">Hydrolase</keyword>
<name>A0A1L8WQ36_9ENTE</name>
<dbReference type="Proteomes" id="UP000182152">
    <property type="component" value="Unassembled WGS sequence"/>
</dbReference>
<dbReference type="GO" id="GO:0006094">
    <property type="term" value="P:gluconeogenesis"/>
    <property type="evidence" value="ECO:0007669"/>
    <property type="project" value="InterPro"/>
</dbReference>
<reference evidence="3 4" key="1">
    <citation type="submission" date="2014-12" db="EMBL/GenBank/DDBJ databases">
        <title>Draft genome sequences of 29 type strains of Enterococci.</title>
        <authorList>
            <person name="Zhong Z."/>
            <person name="Sun Z."/>
            <person name="Liu W."/>
            <person name="Zhang W."/>
            <person name="Zhang H."/>
        </authorList>
    </citation>
    <scope>NUCLEOTIDE SEQUENCE [LARGE SCALE GENOMIC DNA]</scope>
    <source>
        <strain evidence="3 4">DSM 15687</strain>
    </source>
</reference>